<accession>A0A811UJH4</accession>
<protein>
    <submittedName>
        <fullName evidence="1">(Mediterranean fruit fly) hypothetical protein</fullName>
    </submittedName>
</protein>
<dbReference type="Proteomes" id="UP000606786">
    <property type="component" value="Unassembled WGS sequence"/>
</dbReference>
<proteinExistence type="predicted"/>
<name>A0A811UJH4_CERCA</name>
<reference evidence="1" key="1">
    <citation type="submission" date="2020-11" db="EMBL/GenBank/DDBJ databases">
        <authorList>
            <person name="Whitehead M."/>
        </authorList>
    </citation>
    <scope>NUCLEOTIDE SEQUENCE</scope>
    <source>
        <strain evidence="1">EGII</strain>
    </source>
</reference>
<organism evidence="1 2">
    <name type="scientific">Ceratitis capitata</name>
    <name type="common">Mediterranean fruit fly</name>
    <name type="synonym">Tephritis capitata</name>
    <dbReference type="NCBI Taxonomy" id="7213"/>
    <lineage>
        <taxon>Eukaryota</taxon>
        <taxon>Metazoa</taxon>
        <taxon>Ecdysozoa</taxon>
        <taxon>Arthropoda</taxon>
        <taxon>Hexapoda</taxon>
        <taxon>Insecta</taxon>
        <taxon>Pterygota</taxon>
        <taxon>Neoptera</taxon>
        <taxon>Endopterygota</taxon>
        <taxon>Diptera</taxon>
        <taxon>Brachycera</taxon>
        <taxon>Muscomorpha</taxon>
        <taxon>Tephritoidea</taxon>
        <taxon>Tephritidae</taxon>
        <taxon>Ceratitis</taxon>
        <taxon>Ceratitis</taxon>
    </lineage>
</organism>
<dbReference type="EMBL" id="CAJHJT010000012">
    <property type="protein sequence ID" value="CAD6998921.1"/>
    <property type="molecule type" value="Genomic_DNA"/>
</dbReference>
<feature type="non-terminal residue" evidence="1">
    <location>
        <position position="1"/>
    </location>
</feature>
<evidence type="ECO:0000313" key="2">
    <source>
        <dbReference type="Proteomes" id="UP000606786"/>
    </source>
</evidence>
<dbReference type="AlphaFoldDB" id="A0A811UJH4"/>
<evidence type="ECO:0000313" key="1">
    <source>
        <dbReference type="EMBL" id="CAD6998921.1"/>
    </source>
</evidence>
<sequence>DSMKTSTILNAENLPRMKDINKRVTFSTSTPKEGDGDCDGAADAYNTFHAR</sequence>
<keyword evidence="2" id="KW-1185">Reference proteome</keyword>
<gene>
    <name evidence="1" type="ORF">CCAP1982_LOCUS7468</name>
</gene>
<comment type="caution">
    <text evidence="1">The sequence shown here is derived from an EMBL/GenBank/DDBJ whole genome shotgun (WGS) entry which is preliminary data.</text>
</comment>